<evidence type="ECO:0000313" key="7">
    <source>
        <dbReference type="Proteomes" id="UP000741863"/>
    </source>
</evidence>
<dbReference type="HAMAP" id="MF_01553">
    <property type="entry name" value="RNApol_bact_RpoY"/>
    <property type="match status" value="1"/>
</dbReference>
<sequence>MIYKVMYQTKASEVPVREKTEALYIEAQDERDVRRKLAADNYNIEFIQPLTGAHLEYEQSRPDFKLENK</sequence>
<protein>
    <recommendedName>
        <fullName evidence="5">DNA-directed RNA polymerase subunit epsilon</fullName>
        <shortName evidence="5">RNAP epsilon subunit</shortName>
        <ecNumber evidence="5">2.7.7.6</ecNumber>
    </recommendedName>
    <alternativeName>
        <fullName evidence="5">RNA polymerase epsilon subunit</fullName>
    </alternativeName>
    <alternativeName>
        <fullName evidence="5">Transcriptase subunit epsilon</fullName>
    </alternativeName>
</protein>
<dbReference type="Gene3D" id="3.10.20.730">
    <property type="entry name" value="RNAP, epsilon subunit-like"/>
    <property type="match status" value="1"/>
</dbReference>
<name>A0ABS2PGI4_9BACL</name>
<evidence type="ECO:0000256" key="3">
    <source>
        <dbReference type="ARBA" id="ARBA00022695"/>
    </source>
</evidence>
<evidence type="ECO:0000256" key="2">
    <source>
        <dbReference type="ARBA" id="ARBA00022679"/>
    </source>
</evidence>
<comment type="subunit">
    <text evidence="5">RNAP is composed of a core of 2 alpha, a beta and a beta' subunit. The core is associated with a delta subunit, and at least one of epsilon or omega. When a sigma factor is associated with the core the holoenzyme is formed, which can initiate transcription.</text>
</comment>
<dbReference type="Pfam" id="PF07288">
    <property type="entry name" value="RpoY"/>
    <property type="match status" value="1"/>
</dbReference>
<comment type="similarity">
    <text evidence="5">Belongs to the RNA polymerase subunit epsilon family.</text>
</comment>
<accession>A0ABS2PGI4</accession>
<dbReference type="EC" id="2.7.7.6" evidence="5"/>
<keyword evidence="7" id="KW-1185">Reference proteome</keyword>
<keyword evidence="4 5" id="KW-0804">Transcription</keyword>
<comment type="catalytic activity">
    <reaction evidence="5">
        <text>RNA(n) + a ribonucleoside 5'-triphosphate = RNA(n+1) + diphosphate</text>
        <dbReference type="Rhea" id="RHEA:21248"/>
        <dbReference type="Rhea" id="RHEA-COMP:14527"/>
        <dbReference type="Rhea" id="RHEA-COMP:17342"/>
        <dbReference type="ChEBI" id="CHEBI:33019"/>
        <dbReference type="ChEBI" id="CHEBI:61557"/>
        <dbReference type="ChEBI" id="CHEBI:140395"/>
        <dbReference type="EC" id="2.7.7.6"/>
    </reaction>
</comment>
<dbReference type="NCBIfam" id="NF010188">
    <property type="entry name" value="PRK13667.1"/>
    <property type="match status" value="1"/>
</dbReference>
<dbReference type="EMBL" id="JAFBEC010000014">
    <property type="protein sequence ID" value="MBM7634548.1"/>
    <property type="molecule type" value="Genomic_DNA"/>
</dbReference>
<keyword evidence="3 5" id="KW-0548">Nucleotidyltransferase</keyword>
<dbReference type="InterPro" id="IPR009907">
    <property type="entry name" value="RpoY"/>
</dbReference>
<evidence type="ECO:0000256" key="4">
    <source>
        <dbReference type="ARBA" id="ARBA00023163"/>
    </source>
</evidence>
<dbReference type="RefSeq" id="WP_042415324.1">
    <property type="nucleotide sequence ID" value="NZ_JAFBEC010000014.1"/>
</dbReference>
<dbReference type="Proteomes" id="UP000741863">
    <property type="component" value="Unassembled WGS sequence"/>
</dbReference>
<gene>
    <name evidence="5" type="primary">rpoY</name>
    <name evidence="6" type="ORF">JOD17_003670</name>
</gene>
<evidence type="ECO:0000256" key="1">
    <source>
        <dbReference type="ARBA" id="ARBA00022478"/>
    </source>
</evidence>
<organism evidence="6 7">
    <name type="scientific">Geomicrobium sediminis</name>
    <dbReference type="NCBI Taxonomy" id="1347788"/>
    <lineage>
        <taxon>Bacteria</taxon>
        <taxon>Bacillati</taxon>
        <taxon>Bacillota</taxon>
        <taxon>Bacilli</taxon>
        <taxon>Bacillales</taxon>
        <taxon>Geomicrobium</taxon>
    </lineage>
</organism>
<comment type="caution">
    <text evidence="6">The sequence shown here is derived from an EMBL/GenBank/DDBJ whole genome shotgun (WGS) entry which is preliminary data.</text>
</comment>
<evidence type="ECO:0000313" key="6">
    <source>
        <dbReference type="EMBL" id="MBM7634548.1"/>
    </source>
</evidence>
<evidence type="ECO:0000256" key="5">
    <source>
        <dbReference type="HAMAP-Rule" id="MF_01553"/>
    </source>
</evidence>
<keyword evidence="2 5" id="KW-0808">Transferase</keyword>
<keyword evidence="1 5" id="KW-0240">DNA-directed RNA polymerase</keyword>
<comment type="function">
    <text evidence="5">A non-essential component of RNA polymerase (RNAP).</text>
</comment>
<proteinExistence type="inferred from homology"/>
<reference evidence="6 7" key="1">
    <citation type="submission" date="2021-01" db="EMBL/GenBank/DDBJ databases">
        <title>Genomic Encyclopedia of Type Strains, Phase IV (KMG-IV): sequencing the most valuable type-strain genomes for metagenomic binning, comparative biology and taxonomic classification.</title>
        <authorList>
            <person name="Goeker M."/>
        </authorList>
    </citation>
    <scope>NUCLEOTIDE SEQUENCE [LARGE SCALE GENOMIC DNA]</scope>
    <source>
        <strain evidence="6 7">DSM 25540</strain>
    </source>
</reference>